<feature type="chain" id="PRO_5012598330" evidence="2">
    <location>
        <begin position="17"/>
        <end position="153"/>
    </location>
</feature>
<dbReference type="GeneID" id="116170211"/>
<proteinExistence type="predicted"/>
<feature type="region of interest" description="Disordered" evidence="1">
    <location>
        <begin position="94"/>
        <end position="153"/>
    </location>
</feature>
<sequence>MRYCVFLALTVTVALGQKPNYLAGNVGQPDLAYRFRTNETTTVQTLGFRLGDEEGGTTRKIPVDARGDPTLVDRLNTWPDKNKPFWLLNYEKIEATRNQQPQQGTNQMTNNQPVNTQDRFGSASNSVRPSNQTPDQRGFNPSYDYDDFGNRKN</sequence>
<dbReference type="RefSeq" id="XP_031342302.1">
    <property type="nucleotide sequence ID" value="XM_031486442.1"/>
</dbReference>
<accession>A0A1Y1K4Z1</accession>
<dbReference type="EMBL" id="GEZM01095099">
    <property type="protein sequence ID" value="JAV55508.1"/>
    <property type="molecule type" value="Transcribed_RNA"/>
</dbReference>
<dbReference type="KEGG" id="ppyr:116170211"/>
<keyword evidence="2" id="KW-0732">Signal</keyword>
<evidence type="ECO:0000256" key="2">
    <source>
        <dbReference type="SAM" id="SignalP"/>
    </source>
</evidence>
<dbReference type="OrthoDB" id="6612236at2759"/>
<reference evidence="3" key="1">
    <citation type="journal article" date="2016" name="Sci. Rep.">
        <title>Molecular characterization of firefly nuptial gifts: a multi-omics approach sheds light on postcopulatory sexual selection.</title>
        <authorList>
            <person name="Al-Wathiqui N."/>
            <person name="Fallon T.R."/>
            <person name="South A."/>
            <person name="Weng J.K."/>
            <person name="Lewis S.M."/>
        </authorList>
    </citation>
    <scope>NUCLEOTIDE SEQUENCE</scope>
</reference>
<organism evidence="3">
    <name type="scientific">Photinus pyralis</name>
    <name type="common">Common eastern firefly</name>
    <name type="synonym">Lampyris pyralis</name>
    <dbReference type="NCBI Taxonomy" id="7054"/>
    <lineage>
        <taxon>Eukaryota</taxon>
        <taxon>Metazoa</taxon>
        <taxon>Ecdysozoa</taxon>
        <taxon>Arthropoda</taxon>
        <taxon>Hexapoda</taxon>
        <taxon>Insecta</taxon>
        <taxon>Pterygota</taxon>
        <taxon>Neoptera</taxon>
        <taxon>Endopterygota</taxon>
        <taxon>Coleoptera</taxon>
        <taxon>Polyphaga</taxon>
        <taxon>Elateriformia</taxon>
        <taxon>Elateroidea</taxon>
        <taxon>Lampyridae</taxon>
        <taxon>Lampyrinae</taxon>
        <taxon>Photinus</taxon>
    </lineage>
</organism>
<evidence type="ECO:0000256" key="1">
    <source>
        <dbReference type="SAM" id="MobiDB-lite"/>
    </source>
</evidence>
<evidence type="ECO:0000313" key="3">
    <source>
        <dbReference type="EMBL" id="JAV55508.1"/>
    </source>
</evidence>
<dbReference type="AlphaFoldDB" id="A0A1Y1K4Z1"/>
<feature type="compositionally biased region" description="Polar residues" evidence="1">
    <location>
        <begin position="96"/>
        <end position="135"/>
    </location>
</feature>
<name>A0A1Y1K4Z1_PHOPY</name>
<protein>
    <submittedName>
        <fullName evidence="3">Uncharacterized protein</fullName>
    </submittedName>
</protein>
<feature type="signal peptide" evidence="2">
    <location>
        <begin position="1"/>
        <end position="16"/>
    </location>
</feature>